<dbReference type="PANTHER" id="PTHR48207">
    <property type="entry name" value="SUCCINATE--HYDROXYMETHYLGLUTARATE COA-TRANSFERASE"/>
    <property type="match status" value="1"/>
</dbReference>
<dbReference type="InterPro" id="IPR003673">
    <property type="entry name" value="CoA-Trfase_fam_III"/>
</dbReference>
<sequence>MTATRSGTSAASGPLSGIRILDMATVLAAPFSATLCGDMGAEVIKLELPDGSDSLRTLAPVDLFWKVTNRGKKGITLDVRKPEGKAVFLRLIATVDVLVENFRTGTLDKWGLDIATLHRANPKLIVLRLTGFGQTGPYASRPGFARIFEAMSGFANLTGDAQSGPQHMNYPLGDVVSGLFGAFSIATAIAQRARDPHQKGIEIDLSATEAMMRLLDPLAAEYEKEGVVRQRAGNRATYTAPSNMYRTGDGAYVTVVGSSAVIFRRLCDAMKQPELADDERFCSNPARMKHVDELDGMIAAWCLSQDFADVAAALDEHGVPYSKIYSIADVAADPHYRERQALIRLPDGEHGSLPAPCIVPRMKGFEPEPPRTGPAVGEHNAEVLAALGLTDSQIEGLRTAGII</sequence>
<dbReference type="Proteomes" id="UP001352263">
    <property type="component" value="Unassembled WGS sequence"/>
</dbReference>
<organism evidence="2 3">
    <name type="scientific">Noviherbaspirillum album</name>
    <dbReference type="NCBI Taxonomy" id="3080276"/>
    <lineage>
        <taxon>Bacteria</taxon>
        <taxon>Pseudomonadati</taxon>
        <taxon>Pseudomonadota</taxon>
        <taxon>Betaproteobacteria</taxon>
        <taxon>Burkholderiales</taxon>
        <taxon>Oxalobacteraceae</taxon>
        <taxon>Noviherbaspirillum</taxon>
    </lineage>
</organism>
<name>A0ABU6JBD0_9BURK</name>
<evidence type="ECO:0000313" key="2">
    <source>
        <dbReference type="EMBL" id="MEC4720953.1"/>
    </source>
</evidence>
<dbReference type="Gene3D" id="3.30.1540.10">
    <property type="entry name" value="formyl-coa transferase, domain 3"/>
    <property type="match status" value="1"/>
</dbReference>
<dbReference type="InterPro" id="IPR044855">
    <property type="entry name" value="CoA-Trfase_III_dom3_sf"/>
</dbReference>
<keyword evidence="1" id="KW-0808">Transferase</keyword>
<dbReference type="InterPro" id="IPR050483">
    <property type="entry name" value="CoA-transferase_III_domain"/>
</dbReference>
<keyword evidence="3" id="KW-1185">Reference proteome</keyword>
<dbReference type="PANTHER" id="PTHR48207:SF3">
    <property type="entry name" value="SUCCINATE--HYDROXYMETHYLGLUTARATE COA-TRANSFERASE"/>
    <property type="match status" value="1"/>
</dbReference>
<proteinExistence type="predicted"/>
<dbReference type="RefSeq" id="WP_326507661.1">
    <property type="nucleotide sequence ID" value="NZ_JAWIIV010000014.1"/>
</dbReference>
<evidence type="ECO:0000313" key="3">
    <source>
        <dbReference type="Proteomes" id="UP001352263"/>
    </source>
</evidence>
<dbReference type="InterPro" id="IPR023606">
    <property type="entry name" value="CoA-Trfase_III_dom_1_sf"/>
</dbReference>
<dbReference type="EMBL" id="JAWIIV010000014">
    <property type="protein sequence ID" value="MEC4720953.1"/>
    <property type="molecule type" value="Genomic_DNA"/>
</dbReference>
<accession>A0ABU6JBD0</accession>
<dbReference type="Gene3D" id="3.40.50.10540">
    <property type="entry name" value="Crotonobetainyl-coa:carnitine coa-transferase, domain 1"/>
    <property type="match status" value="1"/>
</dbReference>
<dbReference type="SUPFAM" id="SSF89796">
    <property type="entry name" value="CoA-transferase family III (CaiB/BaiF)"/>
    <property type="match status" value="1"/>
</dbReference>
<comment type="caution">
    <text evidence="2">The sequence shown here is derived from an EMBL/GenBank/DDBJ whole genome shotgun (WGS) entry which is preliminary data.</text>
</comment>
<reference evidence="2 3" key="1">
    <citation type="submission" date="2023-10" db="EMBL/GenBank/DDBJ databases">
        <title>Noviherbaspirillum sp. CPCC 100848 genome assembly.</title>
        <authorList>
            <person name="Li X.Y."/>
            <person name="Fang X.M."/>
        </authorList>
    </citation>
    <scope>NUCLEOTIDE SEQUENCE [LARGE SCALE GENOMIC DNA]</scope>
    <source>
        <strain evidence="2 3">CPCC 100848</strain>
    </source>
</reference>
<evidence type="ECO:0000256" key="1">
    <source>
        <dbReference type="ARBA" id="ARBA00022679"/>
    </source>
</evidence>
<protein>
    <submittedName>
        <fullName evidence="2">CaiB/BaiF CoA-transferase family protein</fullName>
    </submittedName>
</protein>
<gene>
    <name evidence="2" type="ORF">RY831_17440</name>
</gene>
<dbReference type="Pfam" id="PF02515">
    <property type="entry name" value="CoA_transf_3"/>
    <property type="match status" value="1"/>
</dbReference>